<dbReference type="PANTHER" id="PTHR13799">
    <property type="entry name" value="NGG1 INTERACTING FACTOR 3"/>
    <property type="match status" value="1"/>
</dbReference>
<feature type="binding site" evidence="5">
    <location>
        <position position="243"/>
    </location>
    <ligand>
        <name>a divalent metal cation</name>
        <dbReference type="ChEBI" id="CHEBI:60240"/>
        <label>1</label>
    </ligand>
</feature>
<dbReference type="InterPro" id="IPR036069">
    <property type="entry name" value="DUF34/NIF3_sf"/>
</dbReference>
<dbReference type="AlphaFoldDB" id="A0A0R2MJI9"/>
<proteinExistence type="inferred from homology"/>
<dbReference type="GO" id="GO:0046872">
    <property type="term" value="F:metal ion binding"/>
    <property type="evidence" value="ECO:0007669"/>
    <property type="project" value="UniProtKB-KW"/>
</dbReference>
<evidence type="ECO:0000256" key="2">
    <source>
        <dbReference type="ARBA" id="ARBA00011643"/>
    </source>
</evidence>
<keyword evidence="7" id="KW-1185">Reference proteome</keyword>
<evidence type="ECO:0000256" key="4">
    <source>
        <dbReference type="ARBA" id="ARBA00022723"/>
    </source>
</evidence>
<dbReference type="PANTHER" id="PTHR13799:SF14">
    <property type="entry name" value="GTP CYCLOHYDROLASE 1 TYPE 2 HOMOLOG"/>
    <property type="match status" value="1"/>
</dbReference>
<accession>A0A0R2MJI9</accession>
<evidence type="ECO:0000256" key="1">
    <source>
        <dbReference type="ARBA" id="ARBA00006964"/>
    </source>
</evidence>
<sequence>MKIQAVIDALKQETDPENKVSPKSIDQLIIGNPDNEVHGIVVTFMATVDVIKSAIKEGSNFIITHEPTWFSGHDQTEWLEQNKAFQVKKQLILDNNITIWRFHDHMHFAKHDLIMKGFGQQLGWQQFLKPGDTDGKNVLEQAELCFDLADETTLEQVLLRLKQRLNLHAIRYIGDPKQKVRKIAGLVGGASLGLGDERNPIELMADKNVDLAICGDITEWTLSAYIRDCNMLGINKSMVIIGHERSEEFGMKYLVSLVEQLTNVKTTFIDANEPFSYFV</sequence>
<dbReference type="InterPro" id="IPR002678">
    <property type="entry name" value="DUF34/NIF3"/>
</dbReference>
<keyword evidence="4 5" id="KW-0479">Metal-binding</keyword>
<protein>
    <recommendedName>
        <fullName evidence="3">GTP cyclohydrolase 1 type 2 homolog</fullName>
    </recommendedName>
</protein>
<dbReference type="Pfam" id="PF01784">
    <property type="entry name" value="DUF34_NIF3"/>
    <property type="match status" value="1"/>
</dbReference>
<dbReference type="EMBL" id="JQCL01000057">
    <property type="protein sequence ID" value="KRO10970.1"/>
    <property type="molecule type" value="Genomic_DNA"/>
</dbReference>
<feature type="binding site" evidence="5">
    <location>
        <position position="247"/>
    </location>
    <ligand>
        <name>a divalent metal cation</name>
        <dbReference type="ChEBI" id="CHEBI:60240"/>
        <label>1</label>
    </ligand>
</feature>
<dbReference type="GO" id="GO:0005737">
    <property type="term" value="C:cytoplasm"/>
    <property type="evidence" value="ECO:0007669"/>
    <property type="project" value="TreeGrafter"/>
</dbReference>
<evidence type="ECO:0000313" key="7">
    <source>
        <dbReference type="Proteomes" id="UP000051783"/>
    </source>
</evidence>
<dbReference type="PATRIC" id="fig|942150.3.peg.2778"/>
<dbReference type="Proteomes" id="UP000051783">
    <property type="component" value="Unassembled WGS sequence"/>
</dbReference>
<comment type="caution">
    <text evidence="6">The sequence shown here is derived from an EMBL/GenBank/DDBJ whole genome shotgun (WGS) entry which is preliminary data.</text>
</comment>
<comment type="similarity">
    <text evidence="1">Belongs to the GTP cyclohydrolase I type 2/NIF3 family.</text>
</comment>
<dbReference type="SUPFAM" id="SSF102705">
    <property type="entry name" value="NIF3 (NGG1p interacting factor 3)-like"/>
    <property type="match status" value="1"/>
</dbReference>
<dbReference type="STRING" id="942150.IV64_GL002666"/>
<evidence type="ECO:0000256" key="3">
    <source>
        <dbReference type="ARBA" id="ARBA00022112"/>
    </source>
</evidence>
<dbReference type="Gene3D" id="3.40.1390.30">
    <property type="entry name" value="NIF3 (NGG1p interacting factor 3)-like"/>
    <property type="match status" value="2"/>
</dbReference>
<feature type="binding site" evidence="5">
    <location>
        <position position="65"/>
    </location>
    <ligand>
        <name>a divalent metal cation</name>
        <dbReference type="ChEBI" id="CHEBI:60240"/>
        <label>1</label>
    </ligand>
</feature>
<comment type="subunit">
    <text evidence="2">Homohexamer.</text>
</comment>
<evidence type="ECO:0000256" key="5">
    <source>
        <dbReference type="PIRSR" id="PIRSR602678-1"/>
    </source>
</evidence>
<reference evidence="6 7" key="1">
    <citation type="journal article" date="2015" name="Genome Announc.">
        <title>Expanding the biotechnology potential of lactobacilli through comparative genomics of 213 strains and associated genera.</title>
        <authorList>
            <person name="Sun Z."/>
            <person name="Harris H.M."/>
            <person name="McCann A."/>
            <person name="Guo C."/>
            <person name="Argimon S."/>
            <person name="Zhang W."/>
            <person name="Yang X."/>
            <person name="Jeffery I.B."/>
            <person name="Cooney J.C."/>
            <person name="Kagawa T.F."/>
            <person name="Liu W."/>
            <person name="Song Y."/>
            <person name="Salvetti E."/>
            <person name="Wrobel A."/>
            <person name="Rasinkangas P."/>
            <person name="Parkhill J."/>
            <person name="Rea M.C."/>
            <person name="O'Sullivan O."/>
            <person name="Ritari J."/>
            <person name="Douillard F.P."/>
            <person name="Paul Ross R."/>
            <person name="Yang R."/>
            <person name="Briner A.E."/>
            <person name="Felis G.E."/>
            <person name="de Vos W.M."/>
            <person name="Barrangou R."/>
            <person name="Klaenhammer T.R."/>
            <person name="Caufield P.W."/>
            <person name="Cui Y."/>
            <person name="Zhang H."/>
            <person name="O'Toole P.W."/>
        </authorList>
    </citation>
    <scope>NUCLEOTIDE SEQUENCE [LARGE SCALE GENOMIC DNA]</scope>
    <source>
        <strain evidence="6 7">LMG 26013</strain>
    </source>
</reference>
<name>A0A0R2MJI9_9LACO</name>
<evidence type="ECO:0000313" key="6">
    <source>
        <dbReference type="EMBL" id="KRO10970.1"/>
    </source>
</evidence>
<organism evidence="6 7">
    <name type="scientific">Lactiplantibacillus xiangfangensis</name>
    <dbReference type="NCBI Taxonomy" id="942150"/>
    <lineage>
        <taxon>Bacteria</taxon>
        <taxon>Bacillati</taxon>
        <taxon>Bacillota</taxon>
        <taxon>Bacilli</taxon>
        <taxon>Lactobacillales</taxon>
        <taxon>Lactobacillaceae</taxon>
        <taxon>Lactiplantibacillus</taxon>
    </lineage>
</organism>
<gene>
    <name evidence="6" type="ORF">IV64_GL002666</name>
</gene>
<dbReference type="RefSeq" id="WP_057706455.1">
    <property type="nucleotide sequence ID" value="NZ_JQCL01000057.1"/>
</dbReference>